<dbReference type="GeneID" id="28825553"/>
<dbReference type="RefSeq" id="XP_018065410.1">
    <property type="nucleotide sequence ID" value="XM_018215827.1"/>
</dbReference>
<evidence type="ECO:0000313" key="5">
    <source>
        <dbReference type="EMBL" id="KUJ11055.1"/>
    </source>
</evidence>
<gene>
    <name evidence="5" type="ORF">LY89DRAFT_689005</name>
</gene>
<dbReference type="InterPro" id="IPR002347">
    <property type="entry name" value="SDR_fam"/>
</dbReference>
<dbReference type="Proteomes" id="UP000070700">
    <property type="component" value="Unassembled WGS sequence"/>
</dbReference>
<sequence length="300" mass="32565">MAIPAYLGVTYITPIHHNIYPSIDPTSHSLAQPEKVVLITGASKGIGRSIALSYAKANVACLVLVSRTASDLDRVVAEIKALNTEIRVRTFAVDATSEDGVQRVKDEVIKEEGRLDVLVNNAGASTPWVPIPESPASDYWRTFEINVKSPFLFLHAFLPLLKETGEKTGKGTDIINVSSIGAHATMPGASAYQVSKLALLRLSEFVDVEFGQNGAVTGVRCVAIHPGGVKTDLTANSSEAVKSSLVDTPELAGGFCVWLTSEDRAWLRGRYLSVSWDVDELEKKREEIEGTDKLKMRMVL</sequence>
<organism evidence="5 6">
    <name type="scientific">Mollisia scopiformis</name>
    <name type="common">Conifer needle endophyte fungus</name>
    <name type="synonym">Phialocephala scopiformis</name>
    <dbReference type="NCBI Taxonomy" id="149040"/>
    <lineage>
        <taxon>Eukaryota</taxon>
        <taxon>Fungi</taxon>
        <taxon>Dikarya</taxon>
        <taxon>Ascomycota</taxon>
        <taxon>Pezizomycotina</taxon>
        <taxon>Leotiomycetes</taxon>
        <taxon>Helotiales</taxon>
        <taxon>Mollisiaceae</taxon>
        <taxon>Mollisia</taxon>
    </lineage>
</organism>
<dbReference type="PRINTS" id="PR00081">
    <property type="entry name" value="GDHRDH"/>
</dbReference>
<comment type="similarity">
    <text evidence="1 4">Belongs to the short-chain dehydrogenases/reductases (SDR) family.</text>
</comment>
<dbReference type="PANTHER" id="PTHR43391">
    <property type="entry name" value="RETINOL DEHYDROGENASE-RELATED"/>
    <property type="match status" value="1"/>
</dbReference>
<keyword evidence="2" id="KW-0521">NADP</keyword>
<name>A0A194WSX0_MOLSC</name>
<dbReference type="CDD" id="cd05233">
    <property type="entry name" value="SDR_c"/>
    <property type="match status" value="1"/>
</dbReference>
<evidence type="ECO:0000256" key="4">
    <source>
        <dbReference type="RuleBase" id="RU000363"/>
    </source>
</evidence>
<dbReference type="AlphaFoldDB" id="A0A194WSX0"/>
<keyword evidence="3" id="KW-0560">Oxidoreductase</keyword>
<keyword evidence="6" id="KW-1185">Reference proteome</keyword>
<dbReference type="InParanoid" id="A0A194WSX0"/>
<evidence type="ECO:0000256" key="2">
    <source>
        <dbReference type="ARBA" id="ARBA00022857"/>
    </source>
</evidence>
<dbReference type="PRINTS" id="PR00080">
    <property type="entry name" value="SDRFAMILY"/>
</dbReference>
<dbReference type="InterPro" id="IPR036291">
    <property type="entry name" value="NAD(P)-bd_dom_sf"/>
</dbReference>
<dbReference type="SUPFAM" id="SSF51735">
    <property type="entry name" value="NAD(P)-binding Rossmann-fold domains"/>
    <property type="match status" value="1"/>
</dbReference>
<accession>A0A194WSX0</accession>
<dbReference type="Gene3D" id="3.40.50.720">
    <property type="entry name" value="NAD(P)-binding Rossmann-like Domain"/>
    <property type="match status" value="1"/>
</dbReference>
<dbReference type="Pfam" id="PF00106">
    <property type="entry name" value="adh_short"/>
    <property type="match status" value="1"/>
</dbReference>
<dbReference type="OrthoDB" id="1933717at2759"/>
<dbReference type="GO" id="GO:0016491">
    <property type="term" value="F:oxidoreductase activity"/>
    <property type="evidence" value="ECO:0007669"/>
    <property type="project" value="UniProtKB-KW"/>
</dbReference>
<proteinExistence type="inferred from homology"/>
<dbReference type="PANTHER" id="PTHR43391:SF14">
    <property type="entry name" value="DEHYDROGENASE_REDUCTASE SDR FAMILY PROTEIN 7-LIKE"/>
    <property type="match status" value="1"/>
</dbReference>
<dbReference type="EMBL" id="KQ947427">
    <property type="protein sequence ID" value="KUJ11055.1"/>
    <property type="molecule type" value="Genomic_DNA"/>
</dbReference>
<evidence type="ECO:0000313" key="6">
    <source>
        <dbReference type="Proteomes" id="UP000070700"/>
    </source>
</evidence>
<reference evidence="5 6" key="1">
    <citation type="submission" date="2015-10" db="EMBL/GenBank/DDBJ databases">
        <title>Full genome of DAOMC 229536 Phialocephala scopiformis, a fungal endophyte of spruce producing the potent anti-insectan compound rugulosin.</title>
        <authorList>
            <consortium name="DOE Joint Genome Institute"/>
            <person name="Walker A.K."/>
            <person name="Frasz S.L."/>
            <person name="Seifert K.A."/>
            <person name="Miller J.D."/>
            <person name="Mondo S.J."/>
            <person name="Labutti K."/>
            <person name="Lipzen A."/>
            <person name="Dockter R."/>
            <person name="Kennedy M."/>
            <person name="Grigoriev I.V."/>
            <person name="Spatafora J.W."/>
        </authorList>
    </citation>
    <scope>NUCLEOTIDE SEQUENCE [LARGE SCALE GENOMIC DNA]</scope>
    <source>
        <strain evidence="5 6">CBS 120377</strain>
    </source>
</reference>
<dbReference type="KEGG" id="psco:LY89DRAFT_689005"/>
<evidence type="ECO:0000256" key="3">
    <source>
        <dbReference type="ARBA" id="ARBA00023002"/>
    </source>
</evidence>
<evidence type="ECO:0000256" key="1">
    <source>
        <dbReference type="ARBA" id="ARBA00006484"/>
    </source>
</evidence>
<protein>
    <submittedName>
        <fullName evidence="5">Putative oxidoreductase ucpA</fullName>
    </submittedName>
</protein>